<dbReference type="SMART" id="SM00355">
    <property type="entry name" value="ZnF_C2H2"/>
    <property type="match status" value="2"/>
</dbReference>
<evidence type="ECO:0000256" key="3">
    <source>
        <dbReference type="ARBA" id="ARBA00022491"/>
    </source>
</evidence>
<evidence type="ECO:0000256" key="17">
    <source>
        <dbReference type="SAM" id="MobiDB-lite"/>
    </source>
</evidence>
<dbReference type="GO" id="GO:0030154">
    <property type="term" value="P:cell differentiation"/>
    <property type="evidence" value="ECO:0007669"/>
    <property type="project" value="UniProtKB-KW"/>
</dbReference>
<keyword evidence="5" id="KW-0479">Metal-binding</keyword>
<dbReference type="InterPro" id="IPR013087">
    <property type="entry name" value="Znf_C2H2_type"/>
</dbReference>
<evidence type="ECO:0000313" key="20">
    <source>
        <dbReference type="Proteomes" id="UP000694558"/>
    </source>
</evidence>
<feature type="DNA-binding region" description="Homeobox" evidence="15">
    <location>
        <begin position="562"/>
        <end position="611"/>
    </location>
</feature>
<evidence type="ECO:0000256" key="12">
    <source>
        <dbReference type="ARBA" id="ARBA00023155"/>
    </source>
</evidence>
<keyword evidence="10" id="KW-0805">Transcription regulation</keyword>
<evidence type="ECO:0000256" key="6">
    <source>
        <dbReference type="ARBA" id="ARBA00022737"/>
    </source>
</evidence>
<evidence type="ECO:0000256" key="10">
    <source>
        <dbReference type="ARBA" id="ARBA00023015"/>
    </source>
</evidence>
<feature type="domain" description="Homeobox" evidence="18">
    <location>
        <begin position="236"/>
        <end position="279"/>
    </location>
</feature>
<reference evidence="19" key="2">
    <citation type="submission" date="2025-08" db="UniProtKB">
        <authorList>
            <consortium name="Ensembl"/>
        </authorList>
    </citation>
    <scope>IDENTIFICATION</scope>
</reference>
<evidence type="ECO:0000256" key="4">
    <source>
        <dbReference type="ARBA" id="ARBA00022553"/>
    </source>
</evidence>
<dbReference type="Gene3D" id="3.30.160.60">
    <property type="entry name" value="Classic Zinc Finger"/>
    <property type="match status" value="1"/>
</dbReference>
<evidence type="ECO:0000256" key="5">
    <source>
        <dbReference type="ARBA" id="ARBA00022723"/>
    </source>
</evidence>
<dbReference type="GeneTree" id="ENSGT00950000182893"/>
<keyword evidence="4" id="KW-0597">Phosphoprotein</keyword>
<dbReference type="PROSITE" id="PS00028">
    <property type="entry name" value="ZINC_FINGER_C2H2_1"/>
    <property type="match status" value="1"/>
</dbReference>
<name>A0A8D3DWD7_SCOMX</name>
<dbReference type="PANTHER" id="PTHR15467:SF6">
    <property type="entry name" value="ZINC FINGERS AND HOMEOBOXES PROTEIN 3"/>
    <property type="match status" value="1"/>
</dbReference>
<dbReference type="SUPFAM" id="SSF46689">
    <property type="entry name" value="Homeodomain-like"/>
    <property type="match status" value="2"/>
</dbReference>
<evidence type="ECO:0000256" key="15">
    <source>
        <dbReference type="PROSITE-ProRule" id="PRU00108"/>
    </source>
</evidence>
<dbReference type="FunFam" id="1.10.10.60:FF:000062">
    <property type="entry name" value="zinc fingers and homeoboxes protein 3"/>
    <property type="match status" value="1"/>
</dbReference>
<keyword evidence="9" id="KW-0862">Zinc</keyword>
<keyword evidence="8" id="KW-0221">Differentiation</keyword>
<evidence type="ECO:0000256" key="9">
    <source>
        <dbReference type="ARBA" id="ARBA00022833"/>
    </source>
</evidence>
<dbReference type="AlphaFoldDB" id="A0A8D3DWD7"/>
<evidence type="ECO:0000256" key="16">
    <source>
        <dbReference type="RuleBase" id="RU000682"/>
    </source>
</evidence>
<dbReference type="GO" id="GO:0008270">
    <property type="term" value="F:zinc ion binding"/>
    <property type="evidence" value="ECO:0007669"/>
    <property type="project" value="UniProtKB-KW"/>
</dbReference>
<evidence type="ECO:0000256" key="2">
    <source>
        <dbReference type="ARBA" id="ARBA00007440"/>
    </source>
</evidence>
<keyword evidence="6" id="KW-0677">Repeat</keyword>
<reference evidence="19" key="1">
    <citation type="submission" date="2023-05" db="EMBL/GenBank/DDBJ databases">
        <title>High-quality long-read genome of Scophthalmus maximus.</title>
        <authorList>
            <person name="Lien S."/>
            <person name="Martinez P."/>
        </authorList>
    </citation>
    <scope>NUCLEOTIDE SEQUENCE [LARGE SCALE GENOMIC DNA]</scope>
</reference>
<keyword evidence="7" id="KW-0863">Zinc-finger</keyword>
<dbReference type="Pfam" id="PF00046">
    <property type="entry name" value="Homeodomain"/>
    <property type="match status" value="1"/>
</dbReference>
<dbReference type="Pfam" id="PF18387">
    <property type="entry name" value="zf_C2H2_ZHX"/>
    <property type="match status" value="1"/>
</dbReference>
<dbReference type="GO" id="GO:0003677">
    <property type="term" value="F:DNA binding"/>
    <property type="evidence" value="ECO:0007669"/>
    <property type="project" value="UniProtKB-UniRule"/>
</dbReference>
<dbReference type="GO" id="GO:0000981">
    <property type="term" value="F:DNA-binding transcription factor activity, RNA polymerase II-specific"/>
    <property type="evidence" value="ECO:0007669"/>
    <property type="project" value="TreeGrafter"/>
</dbReference>
<feature type="region of interest" description="Disordered" evidence="17">
    <location>
        <begin position="47"/>
        <end position="66"/>
    </location>
</feature>
<dbReference type="InterPro" id="IPR009057">
    <property type="entry name" value="Homeodomain-like_sf"/>
</dbReference>
<comment type="similarity">
    <text evidence="2">Belongs to the ZHX family.</text>
</comment>
<evidence type="ECO:0000256" key="14">
    <source>
        <dbReference type="ARBA" id="ARBA00023242"/>
    </source>
</evidence>
<proteinExistence type="inferred from homology"/>
<dbReference type="SMART" id="SM00389">
    <property type="entry name" value="HOX"/>
    <property type="match status" value="2"/>
</dbReference>
<evidence type="ECO:0000256" key="11">
    <source>
        <dbReference type="ARBA" id="ARBA00023125"/>
    </source>
</evidence>
<feature type="compositionally biased region" description="Basic and acidic residues" evidence="17">
    <location>
        <begin position="626"/>
        <end position="638"/>
    </location>
</feature>
<gene>
    <name evidence="19" type="primary">zhx3a</name>
</gene>
<dbReference type="CDD" id="cd00086">
    <property type="entry name" value="homeodomain"/>
    <property type="match status" value="2"/>
</dbReference>
<evidence type="ECO:0000256" key="1">
    <source>
        <dbReference type="ARBA" id="ARBA00004123"/>
    </source>
</evidence>
<dbReference type="InterPro" id="IPR036236">
    <property type="entry name" value="Znf_C2H2_sf"/>
</dbReference>
<comment type="subcellular location">
    <subcellularLocation>
        <location evidence="1 15 16">Nucleus</location>
    </subcellularLocation>
</comment>
<dbReference type="SUPFAM" id="SSF57667">
    <property type="entry name" value="beta-beta-alpha zinc fingers"/>
    <property type="match status" value="1"/>
</dbReference>
<dbReference type="Gene3D" id="1.10.10.60">
    <property type="entry name" value="Homeodomain-like"/>
    <property type="match status" value="2"/>
</dbReference>
<organism evidence="19 20">
    <name type="scientific">Scophthalmus maximus</name>
    <name type="common">Turbot</name>
    <name type="synonym">Psetta maxima</name>
    <dbReference type="NCBI Taxonomy" id="52904"/>
    <lineage>
        <taxon>Eukaryota</taxon>
        <taxon>Metazoa</taxon>
        <taxon>Chordata</taxon>
        <taxon>Craniata</taxon>
        <taxon>Vertebrata</taxon>
        <taxon>Euteleostomi</taxon>
        <taxon>Actinopterygii</taxon>
        <taxon>Neopterygii</taxon>
        <taxon>Teleostei</taxon>
        <taxon>Neoteleostei</taxon>
        <taxon>Acanthomorphata</taxon>
        <taxon>Carangaria</taxon>
        <taxon>Pleuronectiformes</taxon>
        <taxon>Pleuronectoidei</taxon>
        <taxon>Scophthalmidae</taxon>
        <taxon>Scophthalmus</taxon>
    </lineage>
</organism>
<keyword evidence="13" id="KW-0804">Transcription</keyword>
<evidence type="ECO:0000256" key="13">
    <source>
        <dbReference type="ARBA" id="ARBA00023163"/>
    </source>
</evidence>
<dbReference type="PANTHER" id="PTHR15467">
    <property type="entry name" value="ZINC-FINGERS AND HOMEOBOXES RELATED"/>
    <property type="match status" value="1"/>
</dbReference>
<dbReference type="InterPro" id="IPR001356">
    <property type="entry name" value="HD"/>
</dbReference>
<dbReference type="InterPro" id="IPR041057">
    <property type="entry name" value="ZHX_Znf_C2H2"/>
</dbReference>
<feature type="DNA-binding region" description="Homeobox" evidence="15">
    <location>
        <begin position="238"/>
        <end position="280"/>
    </location>
</feature>
<sequence length="688" mass="76141">MASKRKSTVPCMIPSKSKHVREEIILGSLPELLPTIPEDSILSISGEESGHFSHSSSESGSEMQRGGTYSCSTCRFESRDLNYFLDHMHNCHLDFRALPTFYCLNCGVSVVRFEALALHNANAHPKIMEGLVTASLTVNKRDGVTTVEQSLFTESGKDYRESGISLTKTPIAKMMKAKGEHKKIVVSHTVEVLFHQHTPSLYSPPSSGSNKDLPKVMIPLSSIPTYNAAMDTSSFLKTSFGKFPYPTKAELCYLTVVSEFPEEQIKLWFTAQRLKQGISWSPEEIEEARRKMFNTVFQGGAPQKQPATQRQVNHIISHHTVTAQPGLKGPNFQMAKVPYGSIKTRPLGVMATQASMSTNPHVTRVSYSTPVAPPRFPPVVRTTQVLTKNTQPTVETVKSNGISLDMAGNSGYVTSPVTIITAASLVHKSRPTLQGTTRKPTTTSTSPTTVLAVNTPVLPVMTVTTVITKSISSILDEGKCNKNFPIKGMSILQQLIKEDPFAVERGCTELKVDPIKINFKRLKTNDPGTPSEIVHHEHKSEVAEVSASQPSFSPPWGNKTPQQLHILRQVFSNTRWPSSQQYEDLSVQTGLPKSEVVRWFSDSRYSNKNGQLKWLETYQRLPAESEEARGRGDAEAESLKGPQAAKKKLVEKDVNKHLEGEAGLNSGQQVVWQDSYSPDRLRMELLEV</sequence>
<dbReference type="Proteomes" id="UP000694558">
    <property type="component" value="Chromosome 6"/>
</dbReference>
<protein>
    <submittedName>
        <fullName evidence="19">Zinc fingers and homeoboxes 3a</fullName>
    </submittedName>
</protein>
<feature type="domain" description="Homeobox" evidence="18">
    <location>
        <begin position="560"/>
        <end position="610"/>
    </location>
</feature>
<accession>A0A8D3DWD7</accession>
<keyword evidence="14 15" id="KW-0539">Nucleus</keyword>
<keyword evidence="11 15" id="KW-0238">DNA-binding</keyword>
<keyword evidence="12 15" id="KW-0371">Homeobox</keyword>
<keyword evidence="3" id="KW-0678">Repressor</keyword>
<evidence type="ECO:0000313" key="19">
    <source>
        <dbReference type="Ensembl" id="ENSSMAP00000063846.1"/>
    </source>
</evidence>
<feature type="compositionally biased region" description="Low complexity" evidence="17">
    <location>
        <begin position="47"/>
        <end position="62"/>
    </location>
</feature>
<dbReference type="GO" id="GO:0005634">
    <property type="term" value="C:nucleus"/>
    <property type="evidence" value="ECO:0007669"/>
    <property type="project" value="UniProtKB-SubCell"/>
</dbReference>
<evidence type="ECO:0000256" key="7">
    <source>
        <dbReference type="ARBA" id="ARBA00022771"/>
    </source>
</evidence>
<dbReference type="PROSITE" id="PS50071">
    <property type="entry name" value="HOMEOBOX_2"/>
    <property type="match status" value="2"/>
</dbReference>
<evidence type="ECO:0000256" key="8">
    <source>
        <dbReference type="ARBA" id="ARBA00022782"/>
    </source>
</evidence>
<feature type="region of interest" description="Disordered" evidence="17">
    <location>
        <begin position="625"/>
        <end position="646"/>
    </location>
</feature>
<evidence type="ECO:0000259" key="18">
    <source>
        <dbReference type="PROSITE" id="PS50071"/>
    </source>
</evidence>
<dbReference type="Ensembl" id="ENSSMAT00000073659.1">
    <property type="protein sequence ID" value="ENSSMAP00000063846.1"/>
    <property type="gene ID" value="ENSSMAG00000026820.1"/>
</dbReference>